<dbReference type="Proteomes" id="UP001274830">
    <property type="component" value="Unassembled WGS sequence"/>
</dbReference>
<proteinExistence type="predicted"/>
<comment type="caution">
    <text evidence="1">The sequence shown here is derived from an EMBL/GenBank/DDBJ whole genome shotgun (WGS) entry which is preliminary data.</text>
</comment>
<reference evidence="1" key="1">
    <citation type="submission" date="2023-07" db="EMBL/GenBank/DDBJ databases">
        <title>Black Yeasts Isolated from many extreme environments.</title>
        <authorList>
            <person name="Coleine C."/>
            <person name="Stajich J.E."/>
            <person name="Selbmann L."/>
        </authorList>
    </citation>
    <scope>NUCLEOTIDE SEQUENCE</scope>
    <source>
        <strain evidence="1">CCFEE 5485</strain>
    </source>
</reference>
<evidence type="ECO:0000313" key="2">
    <source>
        <dbReference type="Proteomes" id="UP001274830"/>
    </source>
</evidence>
<gene>
    <name evidence="1" type="ORF">LTR78_005462</name>
</gene>
<protein>
    <submittedName>
        <fullName evidence="1">Uncharacterized protein</fullName>
    </submittedName>
</protein>
<dbReference type="AlphaFoldDB" id="A0AAE1C1G3"/>
<sequence length="470" mass="52730">MLPILYSTVYLVIDDDSDARQQVAPLLNSSNLGVKHVRHLRLDTTDPSSTTPEIMLAMTVNILPRDCLRSLCSNVLFDDEQDQHLLILLGQHQRKLVHLSLSKSCIDAFLGVQAGRIEYLPGIESLETTCYDELIMADDHPSEVYSVGFEQLRSLRIDLSDVSVAFDNDPTAHDSALVTSRRLALSNARIGTPAPEALLQAFDFKQMTRSSATDFRFQTGKFSEIKDDHEPARVLGTFLKAFTGLKALKLHILAPVKACIIAGMAIAQHQATLEILSIDFGKRSECIWTADDISSVTQTCIKLRQLSLVMGQIDLSSGGPSFFRRWNKPFDHQTALYVTLRKIAVLTNLVTLHLRRLPEVSLTHAKSYPENHYMSDYQEAELRRLKEACMTQCFSGSHLRVMAWGGEEICGLRTNLHDCEVWSNMLCCTKEELTDSRGSRQAIAMKTKKEKLKYVEPEVDVLGVAFQQTI</sequence>
<name>A0AAE1C1G3_9PEZI</name>
<accession>A0AAE1C1G3</accession>
<evidence type="ECO:0000313" key="1">
    <source>
        <dbReference type="EMBL" id="KAK3674740.1"/>
    </source>
</evidence>
<keyword evidence="2" id="KW-1185">Reference proteome</keyword>
<organism evidence="1 2">
    <name type="scientific">Recurvomyces mirabilis</name>
    <dbReference type="NCBI Taxonomy" id="574656"/>
    <lineage>
        <taxon>Eukaryota</taxon>
        <taxon>Fungi</taxon>
        <taxon>Dikarya</taxon>
        <taxon>Ascomycota</taxon>
        <taxon>Pezizomycotina</taxon>
        <taxon>Dothideomycetes</taxon>
        <taxon>Dothideomycetidae</taxon>
        <taxon>Mycosphaerellales</taxon>
        <taxon>Teratosphaeriaceae</taxon>
        <taxon>Recurvomyces</taxon>
    </lineage>
</organism>
<dbReference type="EMBL" id="JAUTXT010000018">
    <property type="protein sequence ID" value="KAK3674740.1"/>
    <property type="molecule type" value="Genomic_DNA"/>
</dbReference>